<keyword evidence="6" id="KW-0067">ATP-binding</keyword>
<evidence type="ECO:0000256" key="6">
    <source>
        <dbReference type="ARBA" id="ARBA00022840"/>
    </source>
</evidence>
<reference evidence="9 10" key="1">
    <citation type="submission" date="2017-05" db="EMBL/GenBank/DDBJ databases">
        <title>Full genome sequence of Pseudorhodoplanes sinuspersici.</title>
        <authorList>
            <person name="Dastgheib S.M.M."/>
            <person name="Shavandi M."/>
            <person name="Tirandaz H."/>
        </authorList>
    </citation>
    <scope>NUCLEOTIDE SEQUENCE [LARGE SCALE GENOMIC DNA]</scope>
    <source>
        <strain evidence="9 10">RIPI110</strain>
    </source>
</reference>
<dbReference type="InterPro" id="IPR027417">
    <property type="entry name" value="P-loop_NTPase"/>
</dbReference>
<dbReference type="OrthoDB" id="9805029at2"/>
<evidence type="ECO:0000256" key="5">
    <source>
        <dbReference type="ARBA" id="ARBA00022741"/>
    </source>
</evidence>
<dbReference type="CDD" id="cd03219">
    <property type="entry name" value="ABC_Mj1267_LivG_branched"/>
    <property type="match status" value="1"/>
</dbReference>
<dbReference type="GO" id="GO:0005524">
    <property type="term" value="F:ATP binding"/>
    <property type="evidence" value="ECO:0007669"/>
    <property type="project" value="UniProtKB-KW"/>
</dbReference>
<dbReference type="InterPro" id="IPR003593">
    <property type="entry name" value="AAA+_ATPase"/>
</dbReference>
<dbReference type="AlphaFoldDB" id="A0A1W6ZTN9"/>
<dbReference type="SMART" id="SM00382">
    <property type="entry name" value="AAA"/>
    <property type="match status" value="1"/>
</dbReference>
<dbReference type="KEGG" id="psin:CAK95_14315"/>
<dbReference type="GO" id="GO:0015658">
    <property type="term" value="F:branched-chain amino acid transmembrane transporter activity"/>
    <property type="evidence" value="ECO:0007669"/>
    <property type="project" value="InterPro"/>
</dbReference>
<gene>
    <name evidence="9" type="ORF">CAK95_14315</name>
</gene>
<dbReference type="Pfam" id="PF00005">
    <property type="entry name" value="ABC_tran"/>
    <property type="match status" value="1"/>
</dbReference>
<dbReference type="PANTHER" id="PTHR30482:SF20">
    <property type="entry name" value="HIGH-AFFINITY BRANCHED-CHAIN AMINO ACID TRANSPORT SYSTEM PERMEASE PROTEIN LIVM"/>
    <property type="match status" value="1"/>
</dbReference>
<keyword evidence="3" id="KW-1003">Cell membrane</keyword>
<dbReference type="Gene3D" id="3.40.50.300">
    <property type="entry name" value="P-loop containing nucleotide triphosphate hydrolases"/>
    <property type="match status" value="1"/>
</dbReference>
<dbReference type="InterPro" id="IPR043428">
    <property type="entry name" value="LivM-like"/>
</dbReference>
<keyword evidence="4" id="KW-0812">Transmembrane</keyword>
<dbReference type="Pfam" id="PF12399">
    <property type="entry name" value="BCA_ABC_TP_C"/>
    <property type="match status" value="1"/>
</dbReference>
<name>A0A1W6ZTN9_9HYPH</name>
<evidence type="ECO:0000313" key="9">
    <source>
        <dbReference type="EMBL" id="ARQ00125.1"/>
    </source>
</evidence>
<dbReference type="STRING" id="1235591.CAK95_14315"/>
<dbReference type="RefSeq" id="WP_086088522.1">
    <property type="nucleotide sequence ID" value="NZ_CP021112.1"/>
</dbReference>
<dbReference type="PANTHER" id="PTHR30482">
    <property type="entry name" value="HIGH-AFFINITY BRANCHED-CHAIN AMINO ACID TRANSPORT SYSTEM PERMEASE"/>
    <property type="match status" value="1"/>
</dbReference>
<protein>
    <submittedName>
        <fullName evidence="9">ABC transporter</fullName>
    </submittedName>
</protein>
<dbReference type="PROSITE" id="PS50893">
    <property type="entry name" value="ABC_TRANSPORTER_2"/>
    <property type="match status" value="1"/>
</dbReference>
<keyword evidence="10" id="KW-1185">Reference proteome</keyword>
<evidence type="ECO:0000256" key="4">
    <source>
        <dbReference type="ARBA" id="ARBA00022692"/>
    </source>
</evidence>
<evidence type="ECO:0000256" key="2">
    <source>
        <dbReference type="ARBA" id="ARBA00022448"/>
    </source>
</evidence>
<dbReference type="GO" id="GO:0005886">
    <property type="term" value="C:plasma membrane"/>
    <property type="evidence" value="ECO:0007669"/>
    <property type="project" value="UniProtKB-SubCell"/>
</dbReference>
<dbReference type="InterPro" id="IPR001851">
    <property type="entry name" value="ABC_transp_permease"/>
</dbReference>
<dbReference type="CDD" id="cd06581">
    <property type="entry name" value="TM_PBP1_LivM_like"/>
    <property type="match status" value="1"/>
</dbReference>
<accession>A0A1W6ZTN9</accession>
<dbReference type="InterPro" id="IPR003439">
    <property type="entry name" value="ABC_transporter-like_ATP-bd"/>
</dbReference>
<sequence>MTSRGSLTGFGLFIAFLVAVPFAAANEYELRLFMLFLIYAVIALGLNILVGLAGLVSLGQAGLFALGAYTGAILATRAGFDLITASISAIVIASLFGALLAYPTVRVRGVYLAVVTIAFGLIVENAAIEWQGLTGGPMGITSIPKPTLFGIPLTGYRYYAVLAVVLVVVAAVTHNLKRSKYGRAMLAVSQSETAARSLGINATGTRTLAFVISAATAGLAGVLYAFLNSYISPDIFTFSDSIRFLLMVIFGGAGTTTGALIGAFILTYLPEYLQQLQYWQKFAYGLLLALVMFVLPLGVFGTAVHLWRRWRPSPRSVNASEGLPIEQALGLTGDPKQRLATELVAQGLTVRFGGLTALNDVSLRVRPADIHALIGPNGAGKSTFVNTITGFYTPDSGRFELSGVPLDGLSPHAIAREGMARTFQNTELFGGMTVLENVMAGYQHRFTYSILDAALRTPRFLREEEDCRRAAIGLLEFVGLTDYGNEVARFLPFGLQRRLEIARALAPAPRLLLLDEPAAGLTVHEIDELDRMIRRISSLGISVLLIEHHVDLIMSVADQVTVLDYGTVIASDTPDEVQRDPRVIEAYFGGSAAIHKVAS</sequence>
<keyword evidence="7" id="KW-1133">Transmembrane helix</keyword>
<evidence type="ECO:0000256" key="8">
    <source>
        <dbReference type="ARBA" id="ARBA00023136"/>
    </source>
</evidence>
<keyword evidence="8" id="KW-0472">Membrane</keyword>
<keyword evidence="5" id="KW-0547">Nucleotide-binding</keyword>
<evidence type="ECO:0000256" key="7">
    <source>
        <dbReference type="ARBA" id="ARBA00022989"/>
    </source>
</evidence>
<comment type="subcellular location">
    <subcellularLocation>
        <location evidence="1">Cell membrane</location>
        <topology evidence="1">Multi-pass membrane protein</topology>
    </subcellularLocation>
</comment>
<proteinExistence type="predicted"/>
<dbReference type="SUPFAM" id="SSF52540">
    <property type="entry name" value="P-loop containing nucleoside triphosphate hydrolases"/>
    <property type="match status" value="1"/>
</dbReference>
<evidence type="ECO:0000256" key="3">
    <source>
        <dbReference type="ARBA" id="ARBA00022475"/>
    </source>
</evidence>
<organism evidence="9 10">
    <name type="scientific">Pseudorhodoplanes sinuspersici</name>
    <dbReference type="NCBI Taxonomy" id="1235591"/>
    <lineage>
        <taxon>Bacteria</taxon>
        <taxon>Pseudomonadati</taxon>
        <taxon>Pseudomonadota</taxon>
        <taxon>Alphaproteobacteria</taxon>
        <taxon>Hyphomicrobiales</taxon>
        <taxon>Pseudorhodoplanes</taxon>
    </lineage>
</organism>
<dbReference type="FunFam" id="3.40.50.300:FF:000421">
    <property type="entry name" value="Branched-chain amino acid ABC transporter ATP-binding protein"/>
    <property type="match status" value="1"/>
</dbReference>
<evidence type="ECO:0000313" key="10">
    <source>
        <dbReference type="Proteomes" id="UP000194137"/>
    </source>
</evidence>
<dbReference type="Pfam" id="PF02653">
    <property type="entry name" value="BPD_transp_2"/>
    <property type="match status" value="1"/>
</dbReference>
<dbReference type="EMBL" id="CP021112">
    <property type="protein sequence ID" value="ARQ00125.1"/>
    <property type="molecule type" value="Genomic_DNA"/>
</dbReference>
<keyword evidence="2" id="KW-0813">Transport</keyword>
<evidence type="ECO:0000256" key="1">
    <source>
        <dbReference type="ARBA" id="ARBA00004651"/>
    </source>
</evidence>
<dbReference type="InterPro" id="IPR032823">
    <property type="entry name" value="BCA_ABC_TP_C"/>
</dbReference>
<dbReference type="GO" id="GO:0016887">
    <property type="term" value="F:ATP hydrolysis activity"/>
    <property type="evidence" value="ECO:0007669"/>
    <property type="project" value="InterPro"/>
</dbReference>
<dbReference type="Proteomes" id="UP000194137">
    <property type="component" value="Chromosome"/>
</dbReference>